<comment type="subunit">
    <text evidence="10">Homodimer or homotetramer.</text>
</comment>
<dbReference type="PANTHER" id="PTHR30555:SF0">
    <property type="entry name" value="CATALASE-PEROXIDASE"/>
    <property type="match status" value="1"/>
</dbReference>
<dbReference type="Proteomes" id="UP000016568">
    <property type="component" value="Unassembled WGS sequence"/>
</dbReference>
<dbReference type="KEGG" id="ntd:EGO55_15965"/>
<dbReference type="InterPro" id="IPR002016">
    <property type="entry name" value="Haem_peroxidase"/>
</dbReference>
<keyword evidence="1 10" id="KW-0575">Peroxidase</keyword>
<dbReference type="OrthoDB" id="9759743at2"/>
<dbReference type="RefSeq" id="WP_021688375.1">
    <property type="nucleotide sequence ID" value="NZ_BASZ01000001.1"/>
</dbReference>
<name>U2ZY62_9SPHN</name>
<evidence type="ECO:0000256" key="8">
    <source>
        <dbReference type="ARBA" id="ARBA00051651"/>
    </source>
</evidence>
<evidence type="ECO:0000256" key="5">
    <source>
        <dbReference type="ARBA" id="ARBA00023004"/>
    </source>
</evidence>
<comment type="cofactor">
    <cofactor evidence="10">
        <name>heme b</name>
        <dbReference type="ChEBI" id="CHEBI:60344"/>
    </cofactor>
    <text evidence="10">Binds 1 heme b (iron(II)-protoporphyrin IX) group per dimer.</text>
</comment>
<dbReference type="PRINTS" id="PR00458">
    <property type="entry name" value="PEROXIDASE"/>
</dbReference>
<organism evidence="13 14">
    <name type="scientific">Caenibius tardaugens NBRC 16725</name>
    <dbReference type="NCBI Taxonomy" id="1219035"/>
    <lineage>
        <taxon>Bacteria</taxon>
        <taxon>Pseudomonadati</taxon>
        <taxon>Pseudomonadota</taxon>
        <taxon>Alphaproteobacteria</taxon>
        <taxon>Sphingomonadales</taxon>
        <taxon>Erythrobacteraceae</taxon>
        <taxon>Caenibius</taxon>
    </lineage>
</organism>
<dbReference type="GO" id="GO:0020037">
    <property type="term" value="F:heme binding"/>
    <property type="evidence" value="ECO:0007669"/>
    <property type="project" value="InterPro"/>
</dbReference>
<dbReference type="Gene3D" id="1.10.420.10">
    <property type="entry name" value="Peroxidase, domain 2"/>
    <property type="match status" value="2"/>
</dbReference>
<keyword evidence="5 10" id="KW-0408">Iron</keyword>
<keyword evidence="14" id="KW-1185">Reference proteome</keyword>
<evidence type="ECO:0000256" key="6">
    <source>
        <dbReference type="ARBA" id="ARBA00023324"/>
    </source>
</evidence>
<dbReference type="PRINTS" id="PR00460">
    <property type="entry name" value="BPEROXIDASE"/>
</dbReference>
<comment type="caution">
    <text evidence="13">The sequence shown here is derived from an EMBL/GenBank/DDBJ whole genome shotgun (WGS) entry which is preliminary data.</text>
</comment>
<dbReference type="InterPro" id="IPR010255">
    <property type="entry name" value="Haem_peroxidase_sf"/>
</dbReference>
<dbReference type="InterPro" id="IPR019794">
    <property type="entry name" value="Peroxidases_AS"/>
</dbReference>
<dbReference type="EMBL" id="BASZ01000001">
    <property type="protein sequence ID" value="GAD47468.1"/>
    <property type="molecule type" value="Genomic_DNA"/>
</dbReference>
<comment type="PTM">
    <text evidence="10">Formation of the three residue Trp-Tyr-Met cross-link is important for the catalase, but not the peroxidase activity of the enzyme.</text>
</comment>
<comment type="caution">
    <text evidence="10">Lacks conserved residue(s) required for the propagation of feature annotation.</text>
</comment>
<evidence type="ECO:0000256" key="4">
    <source>
        <dbReference type="ARBA" id="ARBA00023002"/>
    </source>
</evidence>
<evidence type="ECO:0000256" key="9">
    <source>
        <dbReference type="ARBA" id="ARBA00060838"/>
    </source>
</evidence>
<dbReference type="NCBIfam" id="TIGR00198">
    <property type="entry name" value="cat_per_HPI"/>
    <property type="match status" value="1"/>
</dbReference>
<evidence type="ECO:0000259" key="12">
    <source>
        <dbReference type="PROSITE" id="PS50873"/>
    </source>
</evidence>
<evidence type="ECO:0000256" key="7">
    <source>
        <dbReference type="ARBA" id="ARBA00049145"/>
    </source>
</evidence>
<comment type="similarity">
    <text evidence="9 10 11">Belongs to the peroxidase family. Peroxidase/catalase subfamily.</text>
</comment>
<dbReference type="GO" id="GO:0046872">
    <property type="term" value="F:metal ion binding"/>
    <property type="evidence" value="ECO:0007669"/>
    <property type="project" value="UniProtKB-KW"/>
</dbReference>
<proteinExistence type="inferred from homology"/>
<dbReference type="GO" id="GO:0004096">
    <property type="term" value="F:catalase activity"/>
    <property type="evidence" value="ECO:0007669"/>
    <property type="project" value="UniProtKB-UniRule"/>
</dbReference>
<gene>
    <name evidence="10 13" type="primary">katG</name>
    <name evidence="13" type="ORF">NT2_01_02370</name>
</gene>
<accession>U2ZY62</accession>
<dbReference type="FunFam" id="1.10.420.10:FF:000004">
    <property type="entry name" value="Catalase-peroxidase"/>
    <property type="match status" value="1"/>
</dbReference>
<reference evidence="13 14" key="1">
    <citation type="submission" date="2013-09" db="EMBL/GenBank/DDBJ databases">
        <title>Whole genome shotgun sequence of Novosphingobium tardaugens NBRC 16725.</title>
        <authorList>
            <person name="Isaki S."/>
            <person name="Hosoyama A."/>
            <person name="Tsuchikane K."/>
            <person name="Katsumata H."/>
            <person name="Ando Y."/>
            <person name="Yamazaki S."/>
            <person name="Fujita N."/>
        </authorList>
    </citation>
    <scope>NUCLEOTIDE SEQUENCE [LARGE SCALE GENOMIC DNA]</scope>
    <source>
        <strain evidence="13 14">NBRC 16725</strain>
    </source>
</reference>
<sequence length="735" mass="79837">MNAESKCPMSGAKRALLGRTNRDWWPNQLSLDILQKNGLSSDPQGDGFNYAQAFQSLDYAAVKRDLHTLMTDSQPWWPADYGHYGPFFIRMAWHSAGTYRTGDGRGGANSGNQRFAPLNSWPDNANLDKARRLLWPVKQKYGAKLSWADLMILAGNVAIESMGGPVFGFGGGRADVFEPEKDVYWGTEEQWVGQEGNQTRLQPDKNMALENPLAAIQMGLIYVNPEGRGGNTDPQQSAEDIRETFARMGMNDEETVALTAGGHTFGKCHGAGDAAKVGAEPEGADIAQQGLGWQSGHESGFGDHTITSGLEGAWTPTPTQWDMSFFHMLLDYEYELVTSPAGAKQWQPVNQAPEDLAPGAHSPDRRLPTMMTTADMALKVDPDYRKISERFRANPDQFADAFARAWFKLCHRDMGPRARYLGPDVPAEDLIWQDPLPKADYAPIDAGDIAALKGTLLNSGLSVADLVRTAWASASTYRGSDYRGGANGARIRLAPQKDWDVNEPANLARVLGVLEGIKADFDASAAGGKKVSLADLIVLGGSAAVEKAAQDGGHAVSVPFTPGRVDADDAHTDADSFDVLEPRADGFRNYLQVRFNVPTEELLVDRAQLLGLSTPEMTVLVGGLRVLGANHGGSKRGVFTSREGQLTNDFFVNLLDMGTAWKQVSEESDEEFVGTDRASGAEKWTATRTDLVFGSNSQLRAVAEVYASADAGDKFVKDFAAAWTKVMNADRFDLA</sequence>
<keyword evidence="2 10" id="KW-0349">Heme</keyword>
<comment type="function">
    <text evidence="10">Bifunctional enzyme with both catalase and broad-spectrum peroxidase activity.</text>
</comment>
<dbReference type="Gene3D" id="1.10.520.10">
    <property type="match status" value="2"/>
</dbReference>
<evidence type="ECO:0000256" key="3">
    <source>
        <dbReference type="ARBA" id="ARBA00022723"/>
    </source>
</evidence>
<feature type="binding site" description="axial binding residue" evidence="10">
    <location>
        <position position="263"/>
    </location>
    <ligand>
        <name>heme b</name>
        <dbReference type="ChEBI" id="CHEBI:60344"/>
    </ligand>
    <ligandPart>
        <name>Fe</name>
        <dbReference type="ChEBI" id="CHEBI:18248"/>
    </ligandPart>
</feature>
<dbReference type="EC" id="1.11.1.21" evidence="10 11"/>
<keyword evidence="4 10" id="KW-0560">Oxidoreductase</keyword>
<dbReference type="PANTHER" id="PTHR30555">
    <property type="entry name" value="HYDROPEROXIDASE I, BIFUNCTIONAL CATALASE-PEROXIDASE"/>
    <property type="match status" value="1"/>
</dbReference>
<keyword evidence="3 10" id="KW-0479">Metal-binding</keyword>
<dbReference type="NCBIfam" id="NF011635">
    <property type="entry name" value="PRK15061.1"/>
    <property type="match status" value="1"/>
</dbReference>
<evidence type="ECO:0000313" key="14">
    <source>
        <dbReference type="Proteomes" id="UP000016568"/>
    </source>
</evidence>
<evidence type="ECO:0000256" key="10">
    <source>
        <dbReference type="HAMAP-Rule" id="MF_01961"/>
    </source>
</evidence>
<dbReference type="PROSITE" id="PS00436">
    <property type="entry name" value="PEROXIDASE_2"/>
    <property type="match status" value="1"/>
</dbReference>
<dbReference type="Pfam" id="PF00141">
    <property type="entry name" value="peroxidase"/>
    <property type="match status" value="2"/>
</dbReference>
<dbReference type="GO" id="GO:0042744">
    <property type="term" value="P:hydrogen peroxide catabolic process"/>
    <property type="evidence" value="ECO:0007669"/>
    <property type="project" value="UniProtKB-KW"/>
</dbReference>
<evidence type="ECO:0000256" key="1">
    <source>
        <dbReference type="ARBA" id="ARBA00022559"/>
    </source>
</evidence>
<feature type="cross-link" description="Tryptophyl-tyrosyl-methioninium (Tyr-Met) (with Trp-93)" evidence="10">
    <location>
        <begin position="222"/>
        <end position="248"/>
    </location>
</feature>
<feature type="site" description="Transition state stabilizer" evidence="10">
    <location>
        <position position="90"/>
    </location>
</feature>
<feature type="domain" description="Plant heme peroxidase family profile" evidence="12">
    <location>
        <begin position="478"/>
        <end position="735"/>
    </location>
</feature>
<dbReference type="SUPFAM" id="SSF48113">
    <property type="entry name" value="Heme-dependent peroxidases"/>
    <property type="match status" value="2"/>
</dbReference>
<keyword evidence="6 10" id="KW-0376">Hydrogen peroxide</keyword>
<feature type="active site" description="Proton acceptor" evidence="10">
    <location>
        <position position="94"/>
    </location>
</feature>
<comment type="catalytic activity">
    <reaction evidence="8 10 11">
        <text>H2O2 + AH2 = A + 2 H2O</text>
        <dbReference type="Rhea" id="RHEA:30275"/>
        <dbReference type="ChEBI" id="CHEBI:13193"/>
        <dbReference type="ChEBI" id="CHEBI:15377"/>
        <dbReference type="ChEBI" id="CHEBI:16240"/>
        <dbReference type="ChEBI" id="CHEBI:17499"/>
        <dbReference type="EC" id="1.11.1.21"/>
    </reaction>
</comment>
<evidence type="ECO:0000256" key="2">
    <source>
        <dbReference type="ARBA" id="ARBA00022617"/>
    </source>
</evidence>
<evidence type="ECO:0000256" key="11">
    <source>
        <dbReference type="RuleBase" id="RU003451"/>
    </source>
</evidence>
<dbReference type="InterPro" id="IPR000763">
    <property type="entry name" value="Catalase_peroxidase"/>
</dbReference>
<feature type="domain" description="Plant heme peroxidase family profile" evidence="12">
    <location>
        <begin position="127"/>
        <end position="409"/>
    </location>
</feature>
<dbReference type="CDD" id="cd00649">
    <property type="entry name" value="catalase_peroxidase_1"/>
    <property type="match status" value="1"/>
</dbReference>
<dbReference type="GO" id="GO:0070301">
    <property type="term" value="P:cellular response to hydrogen peroxide"/>
    <property type="evidence" value="ECO:0007669"/>
    <property type="project" value="TreeGrafter"/>
</dbReference>
<evidence type="ECO:0000313" key="13">
    <source>
        <dbReference type="EMBL" id="GAD47468.1"/>
    </source>
</evidence>
<dbReference type="AlphaFoldDB" id="U2ZY62"/>
<dbReference type="FunFam" id="1.10.520.10:FF:000002">
    <property type="entry name" value="Catalase-peroxidase"/>
    <property type="match status" value="1"/>
</dbReference>
<dbReference type="CDD" id="cd08200">
    <property type="entry name" value="catalase_peroxidase_2"/>
    <property type="match status" value="1"/>
</dbReference>
<dbReference type="HAMAP" id="MF_01961">
    <property type="entry name" value="Catal_peroxid"/>
    <property type="match status" value="1"/>
</dbReference>
<comment type="catalytic activity">
    <reaction evidence="7 10 11">
        <text>2 H2O2 = O2 + 2 H2O</text>
        <dbReference type="Rhea" id="RHEA:20309"/>
        <dbReference type="ChEBI" id="CHEBI:15377"/>
        <dbReference type="ChEBI" id="CHEBI:15379"/>
        <dbReference type="ChEBI" id="CHEBI:16240"/>
        <dbReference type="EC" id="1.11.1.21"/>
    </reaction>
</comment>
<protein>
    <recommendedName>
        <fullName evidence="10 11">Catalase-peroxidase</fullName>
        <shortName evidence="10">CP</shortName>
        <ecNumber evidence="10 11">1.11.1.21</ecNumber>
    </recommendedName>
    <alternativeName>
        <fullName evidence="10">Peroxidase/catalase</fullName>
    </alternativeName>
</protein>
<dbReference type="eggNOG" id="COG0376">
    <property type="taxonomic scope" value="Bacteria"/>
</dbReference>
<dbReference type="PROSITE" id="PS50873">
    <property type="entry name" value="PEROXIDASE_4"/>
    <property type="match status" value="2"/>
</dbReference>
<dbReference type="GO" id="GO:0005829">
    <property type="term" value="C:cytosol"/>
    <property type="evidence" value="ECO:0007669"/>
    <property type="project" value="TreeGrafter"/>
</dbReference>